<dbReference type="InterPro" id="IPR000706">
    <property type="entry name" value="AGPR_type-1"/>
</dbReference>
<dbReference type="InterPro" id="IPR050085">
    <property type="entry name" value="AGPR"/>
</dbReference>
<keyword evidence="2 7" id="KW-0055">Arginine biosynthesis</keyword>
<feature type="active site" evidence="7 8">
    <location>
        <position position="152"/>
    </location>
</feature>
<comment type="function">
    <text evidence="7">Catalyzes the NADPH-dependent reduction of N-acetyl-5-glutamyl phosphate to yield N-acetyl-L-glutamate 5-semialdehyde.</text>
</comment>
<dbReference type="PANTHER" id="PTHR32338">
    <property type="entry name" value="N-ACETYL-GAMMA-GLUTAMYL-PHOSPHATE REDUCTASE, CHLOROPLASTIC-RELATED-RELATED"/>
    <property type="match status" value="1"/>
</dbReference>
<name>A0AAE3EJI9_9SPIR</name>
<dbReference type="EMBL" id="JAINWA010000003">
    <property type="protein sequence ID" value="MCD1654933.1"/>
    <property type="molecule type" value="Genomic_DNA"/>
</dbReference>
<dbReference type="SUPFAM" id="SSF55347">
    <property type="entry name" value="Glyceraldehyde-3-phosphate dehydrogenase-like, C-terminal domain"/>
    <property type="match status" value="1"/>
</dbReference>
<protein>
    <recommendedName>
        <fullName evidence="7">N-acetyl-gamma-glutamyl-phosphate reductase</fullName>
        <shortName evidence="7">AGPR</shortName>
        <ecNumber evidence="7">1.2.1.38</ecNumber>
    </recommendedName>
    <alternativeName>
        <fullName evidence="7">N-acetyl-glutamate semialdehyde dehydrogenase</fullName>
        <shortName evidence="7">NAGSA dehydrogenase</shortName>
    </alternativeName>
</protein>
<gene>
    <name evidence="7 10" type="primary">argC</name>
    <name evidence="10" type="ORF">K7J14_09500</name>
</gene>
<evidence type="ECO:0000256" key="5">
    <source>
        <dbReference type="ARBA" id="ARBA00023002"/>
    </source>
</evidence>
<dbReference type="InterPro" id="IPR036291">
    <property type="entry name" value="NAD(P)-bd_dom_sf"/>
</dbReference>
<dbReference type="InterPro" id="IPR058924">
    <property type="entry name" value="AGPR_dimerisation_dom"/>
</dbReference>
<evidence type="ECO:0000256" key="8">
    <source>
        <dbReference type="PROSITE-ProRule" id="PRU10010"/>
    </source>
</evidence>
<proteinExistence type="inferred from homology"/>
<dbReference type="PROSITE" id="PS01224">
    <property type="entry name" value="ARGC"/>
    <property type="match status" value="1"/>
</dbReference>
<dbReference type="EC" id="1.2.1.38" evidence="7"/>
<dbReference type="SUPFAM" id="SSF51735">
    <property type="entry name" value="NAD(P)-binding Rossmann-fold domains"/>
    <property type="match status" value="1"/>
</dbReference>
<dbReference type="Proteomes" id="UP001198163">
    <property type="component" value="Unassembled WGS sequence"/>
</dbReference>
<reference evidence="10" key="1">
    <citation type="submission" date="2021-08" db="EMBL/GenBank/DDBJ databases">
        <title>Comparative analyses of Brucepasteria parasyntrophica and Teretinema zuelzerae.</title>
        <authorList>
            <person name="Song Y."/>
            <person name="Brune A."/>
        </authorList>
    </citation>
    <scope>NUCLEOTIDE SEQUENCE</scope>
    <source>
        <strain evidence="10">DSM 1903</strain>
    </source>
</reference>
<dbReference type="HAMAP" id="MF_00150">
    <property type="entry name" value="ArgC_type1"/>
    <property type="match status" value="1"/>
</dbReference>
<dbReference type="InterPro" id="IPR000534">
    <property type="entry name" value="Semialdehyde_DH_NAD-bd"/>
</dbReference>
<dbReference type="GO" id="GO:0003942">
    <property type="term" value="F:N-acetyl-gamma-glutamyl-phosphate reductase activity"/>
    <property type="evidence" value="ECO:0007669"/>
    <property type="project" value="UniProtKB-UniRule"/>
</dbReference>
<comment type="pathway">
    <text evidence="1 7">Amino-acid biosynthesis; L-arginine biosynthesis; N(2)-acetyl-L-ornithine from L-glutamate: step 3/4.</text>
</comment>
<dbReference type="Pfam" id="PF01118">
    <property type="entry name" value="Semialdhyde_dh"/>
    <property type="match status" value="1"/>
</dbReference>
<dbReference type="CDD" id="cd23934">
    <property type="entry name" value="AGPR_1_C"/>
    <property type="match status" value="1"/>
</dbReference>
<feature type="domain" description="Semialdehyde dehydrogenase NAD-binding" evidence="9">
    <location>
        <begin position="2"/>
        <end position="144"/>
    </location>
</feature>
<comment type="subcellular location">
    <subcellularLocation>
        <location evidence="7">Cytoplasm</location>
    </subcellularLocation>
</comment>
<sequence length="348" mass="37357">MVAGIIGATGYVGVELVRLLLAHPEVSSLALSSVSFEGQNIVDVYPNLRGMLRGKTDGVLTGADAVVAAADVVFTALPHGVAEQYADACVKQGKKLIDLSADFRFDEDEATFVEWYKKPYAFPAMHSESVYGLPEMNREKIRKARVIGNPGCYVTAATLALLPLLEKGLAKTDCVIVDAKSGITGTGRNPSEKNNYSESGESFAPYNVGKHRHQPEIARNCSKAAGKPVNVLFTPHLLPMSRGIIATVYAQTVRPVTEEEVFAIFAERYAEEPFVRVLPLGDTATTKNVRLSNWCDLSIHVVNGGNTVEIVSAIDNMVKGAAGQAVQNMNLISGFPETMGIDAIPAAF</sequence>
<keyword evidence="5 7" id="KW-0560">Oxidoreductase</keyword>
<dbReference type="GO" id="GO:0006526">
    <property type="term" value="P:L-arginine biosynthetic process"/>
    <property type="evidence" value="ECO:0007669"/>
    <property type="project" value="UniProtKB-UniRule"/>
</dbReference>
<evidence type="ECO:0000256" key="3">
    <source>
        <dbReference type="ARBA" id="ARBA00022605"/>
    </source>
</evidence>
<evidence type="ECO:0000256" key="7">
    <source>
        <dbReference type="HAMAP-Rule" id="MF_00150"/>
    </source>
</evidence>
<dbReference type="NCBIfam" id="TIGR01850">
    <property type="entry name" value="argC"/>
    <property type="match status" value="1"/>
</dbReference>
<evidence type="ECO:0000259" key="9">
    <source>
        <dbReference type="SMART" id="SM00859"/>
    </source>
</evidence>
<dbReference type="CDD" id="cd17895">
    <property type="entry name" value="AGPR_1_N"/>
    <property type="match status" value="1"/>
</dbReference>
<accession>A0AAE3EJI9</accession>
<dbReference type="GO" id="GO:0005737">
    <property type="term" value="C:cytoplasm"/>
    <property type="evidence" value="ECO:0007669"/>
    <property type="project" value="UniProtKB-SubCell"/>
</dbReference>
<dbReference type="Gene3D" id="3.30.360.10">
    <property type="entry name" value="Dihydrodipicolinate Reductase, domain 2"/>
    <property type="match status" value="1"/>
</dbReference>
<keyword evidence="7" id="KW-0963">Cytoplasm</keyword>
<dbReference type="AlphaFoldDB" id="A0AAE3EJI9"/>
<dbReference type="FunFam" id="3.30.360.10:FF:000014">
    <property type="entry name" value="N-acetyl-gamma-glutamyl-phosphate reductase"/>
    <property type="match status" value="1"/>
</dbReference>
<evidence type="ECO:0000313" key="11">
    <source>
        <dbReference type="Proteomes" id="UP001198163"/>
    </source>
</evidence>
<comment type="similarity">
    <text evidence="7">Belongs to the NAGSA dehydrogenase family. Type 1 subfamily.</text>
</comment>
<keyword evidence="4 7" id="KW-0521">NADP</keyword>
<evidence type="ECO:0000256" key="6">
    <source>
        <dbReference type="ARBA" id="ARBA00050557"/>
    </source>
</evidence>
<dbReference type="InterPro" id="IPR023013">
    <property type="entry name" value="AGPR_AS"/>
</dbReference>
<dbReference type="GO" id="GO:0070401">
    <property type="term" value="F:NADP+ binding"/>
    <property type="evidence" value="ECO:0007669"/>
    <property type="project" value="InterPro"/>
</dbReference>
<comment type="caution">
    <text evidence="10">The sequence shown here is derived from an EMBL/GenBank/DDBJ whole genome shotgun (WGS) entry which is preliminary data.</text>
</comment>
<organism evidence="10 11">
    <name type="scientific">Teretinema zuelzerae</name>
    <dbReference type="NCBI Taxonomy" id="156"/>
    <lineage>
        <taxon>Bacteria</taxon>
        <taxon>Pseudomonadati</taxon>
        <taxon>Spirochaetota</taxon>
        <taxon>Spirochaetia</taxon>
        <taxon>Spirochaetales</taxon>
        <taxon>Treponemataceae</taxon>
        <taxon>Teretinema</taxon>
    </lineage>
</organism>
<evidence type="ECO:0000256" key="1">
    <source>
        <dbReference type="ARBA" id="ARBA00004862"/>
    </source>
</evidence>
<comment type="catalytic activity">
    <reaction evidence="6 7">
        <text>N-acetyl-L-glutamate 5-semialdehyde + phosphate + NADP(+) = N-acetyl-L-glutamyl 5-phosphate + NADPH + H(+)</text>
        <dbReference type="Rhea" id="RHEA:21588"/>
        <dbReference type="ChEBI" id="CHEBI:15378"/>
        <dbReference type="ChEBI" id="CHEBI:29123"/>
        <dbReference type="ChEBI" id="CHEBI:43474"/>
        <dbReference type="ChEBI" id="CHEBI:57783"/>
        <dbReference type="ChEBI" id="CHEBI:57936"/>
        <dbReference type="ChEBI" id="CHEBI:58349"/>
        <dbReference type="EC" id="1.2.1.38"/>
    </reaction>
</comment>
<keyword evidence="11" id="KW-1185">Reference proteome</keyword>
<evidence type="ECO:0000313" key="10">
    <source>
        <dbReference type="EMBL" id="MCD1654933.1"/>
    </source>
</evidence>
<keyword evidence="3 7" id="KW-0028">Amino-acid biosynthesis</keyword>
<dbReference type="Pfam" id="PF22698">
    <property type="entry name" value="Semialdhyde_dhC_1"/>
    <property type="match status" value="1"/>
</dbReference>
<evidence type="ECO:0000256" key="2">
    <source>
        <dbReference type="ARBA" id="ARBA00022571"/>
    </source>
</evidence>
<dbReference type="GO" id="GO:0051287">
    <property type="term" value="F:NAD binding"/>
    <property type="evidence" value="ECO:0007669"/>
    <property type="project" value="InterPro"/>
</dbReference>
<dbReference type="SMART" id="SM00859">
    <property type="entry name" value="Semialdhyde_dh"/>
    <property type="match status" value="1"/>
</dbReference>
<evidence type="ECO:0000256" key="4">
    <source>
        <dbReference type="ARBA" id="ARBA00022857"/>
    </source>
</evidence>
<dbReference type="PANTHER" id="PTHR32338:SF10">
    <property type="entry name" value="N-ACETYL-GAMMA-GLUTAMYL-PHOSPHATE REDUCTASE, CHLOROPLASTIC-RELATED"/>
    <property type="match status" value="1"/>
</dbReference>
<dbReference type="Gene3D" id="3.40.50.720">
    <property type="entry name" value="NAD(P)-binding Rossmann-like Domain"/>
    <property type="match status" value="1"/>
</dbReference>